<name>A0ABR3AGT1_9AGAR</name>
<dbReference type="Proteomes" id="UP001437256">
    <property type="component" value="Unassembled WGS sequence"/>
</dbReference>
<feature type="compositionally biased region" description="Low complexity" evidence="1">
    <location>
        <begin position="8"/>
        <end position="18"/>
    </location>
</feature>
<sequence length="398" mass="45559">MAQDLTHPTSSSPRSPSSLRKRARLEEDETQQSLKNARSKRPRSSTSTRLNRDESAHAFDKHYSNNGGDIFLKLPDGTLFMCHLEKLKTAGGLFGDVFALPQPVESAEKIEGLPFCDIYQTISPGEFRYVLDFIYGKLKLLRKLRGGRISLHFNAAIALLKGAHLLNLPEMRQAALKALHLMFPCDSRDDRWPPAVHGIDISAELFRRLFPIQAVNVLTQCEVPLFAPMAYYYASQLDIDDILFGVQRPDGSTERLNDHDKSLVLKGREKLRVITKKFTHEWLTEHGNERGETEHAYHGCWMKTSPYTGQTCFDFIQSIKRDWETSGFFNRTDCLNGLPKHALDILKKDVCSSCYDTYEPKIEQGVWDAWWELPGVYGLESWETLSQRQKMLSEGWQE</sequence>
<evidence type="ECO:0000256" key="1">
    <source>
        <dbReference type="SAM" id="MobiDB-lite"/>
    </source>
</evidence>
<organism evidence="2 3">
    <name type="scientific">Marasmius tenuissimus</name>
    <dbReference type="NCBI Taxonomy" id="585030"/>
    <lineage>
        <taxon>Eukaryota</taxon>
        <taxon>Fungi</taxon>
        <taxon>Dikarya</taxon>
        <taxon>Basidiomycota</taxon>
        <taxon>Agaricomycotina</taxon>
        <taxon>Agaricomycetes</taxon>
        <taxon>Agaricomycetidae</taxon>
        <taxon>Agaricales</taxon>
        <taxon>Marasmiineae</taxon>
        <taxon>Marasmiaceae</taxon>
        <taxon>Marasmius</taxon>
    </lineage>
</organism>
<proteinExistence type="predicted"/>
<dbReference type="EMBL" id="JBBXMP010000001">
    <property type="protein sequence ID" value="KAL0072770.1"/>
    <property type="molecule type" value="Genomic_DNA"/>
</dbReference>
<accession>A0ABR3AGT1</accession>
<comment type="caution">
    <text evidence="2">The sequence shown here is derived from an EMBL/GenBank/DDBJ whole genome shotgun (WGS) entry which is preliminary data.</text>
</comment>
<gene>
    <name evidence="2" type="ORF">AAF712_000533</name>
</gene>
<evidence type="ECO:0000313" key="2">
    <source>
        <dbReference type="EMBL" id="KAL0072770.1"/>
    </source>
</evidence>
<evidence type="ECO:0000313" key="3">
    <source>
        <dbReference type="Proteomes" id="UP001437256"/>
    </source>
</evidence>
<reference evidence="2 3" key="1">
    <citation type="submission" date="2024-05" db="EMBL/GenBank/DDBJ databases">
        <title>A draft genome resource for the thread blight pathogen Marasmius tenuissimus strain MS-2.</title>
        <authorList>
            <person name="Yulfo-Soto G.E."/>
            <person name="Baruah I.K."/>
            <person name="Amoako-Attah I."/>
            <person name="Bukari Y."/>
            <person name="Meinhardt L.W."/>
            <person name="Bailey B.A."/>
            <person name="Cohen S.P."/>
        </authorList>
    </citation>
    <scope>NUCLEOTIDE SEQUENCE [LARGE SCALE GENOMIC DNA]</scope>
    <source>
        <strain evidence="2 3">MS-2</strain>
    </source>
</reference>
<feature type="region of interest" description="Disordered" evidence="1">
    <location>
        <begin position="1"/>
        <end position="53"/>
    </location>
</feature>
<evidence type="ECO:0008006" key="4">
    <source>
        <dbReference type="Google" id="ProtNLM"/>
    </source>
</evidence>
<protein>
    <recommendedName>
        <fullName evidence="4">BTB domain-containing protein</fullName>
    </recommendedName>
</protein>
<keyword evidence="3" id="KW-1185">Reference proteome</keyword>